<dbReference type="InterPro" id="IPR013216">
    <property type="entry name" value="Methyltransf_11"/>
</dbReference>
<evidence type="ECO:0000259" key="5">
    <source>
        <dbReference type="SMART" id="SM00650"/>
    </source>
</evidence>
<evidence type="ECO:0000256" key="3">
    <source>
        <dbReference type="ARBA" id="ARBA00022679"/>
    </source>
</evidence>
<evidence type="ECO:0000313" key="6">
    <source>
        <dbReference type="EMBL" id="MQW08128.1"/>
    </source>
</evidence>
<evidence type="ECO:0000256" key="4">
    <source>
        <dbReference type="ARBA" id="ARBA00022691"/>
    </source>
</evidence>
<dbReference type="SMART" id="SM00650">
    <property type="entry name" value="rADc"/>
    <property type="match status" value="1"/>
</dbReference>
<comment type="caution">
    <text evidence="6">The sequence shown here is derived from an EMBL/GenBank/DDBJ whole genome shotgun (WGS) entry which is preliminary data.</text>
</comment>
<dbReference type="CDD" id="cd02440">
    <property type="entry name" value="AdoMet_MTases"/>
    <property type="match status" value="1"/>
</dbReference>
<dbReference type="SUPFAM" id="SSF53335">
    <property type="entry name" value="S-adenosyl-L-methionine-dependent methyltransferases"/>
    <property type="match status" value="1"/>
</dbReference>
<dbReference type="PANTHER" id="PTHR44942">
    <property type="entry name" value="METHYLTRANSF_11 DOMAIN-CONTAINING PROTEIN"/>
    <property type="match status" value="1"/>
</dbReference>
<dbReference type="RefSeq" id="WP_127541951.1">
    <property type="nucleotide sequence ID" value="NZ_JAMZCA010000001.1"/>
</dbReference>
<reference evidence="6" key="1">
    <citation type="journal article" date="2013" name="Genome Biol.">
        <title>Comparative genomics of the core and accessory genomes of 48 Sinorhizobium strains comprising five genospecies.</title>
        <authorList>
            <person name="Sugawara M."/>
            <person name="Epstein B."/>
            <person name="Badgley B.D."/>
            <person name="Unno T."/>
            <person name="Xu L."/>
            <person name="Reese J."/>
            <person name="Gyaneshwar P."/>
            <person name="Denny R."/>
            <person name="Mudge J."/>
            <person name="Bharti A.K."/>
            <person name="Farmer A.D."/>
            <person name="May G.D."/>
            <person name="Woodward J.E."/>
            <person name="Medigue C."/>
            <person name="Vallenet D."/>
            <person name="Lajus A."/>
            <person name="Rouy Z."/>
            <person name="Martinez-Vaz B."/>
            <person name="Tiffin P."/>
            <person name="Young N.D."/>
            <person name="Sadowsky M.J."/>
        </authorList>
    </citation>
    <scope>NUCLEOTIDE SEQUENCE</scope>
    <source>
        <strain evidence="6">M30</strain>
    </source>
</reference>
<feature type="domain" description="Ribosomal RNA adenine methylase transferase N-terminal" evidence="5">
    <location>
        <begin position="35"/>
        <end position="162"/>
    </location>
</feature>
<dbReference type="PANTHER" id="PTHR44942:SF4">
    <property type="entry name" value="METHYLTRANSFERASE TYPE 11 DOMAIN-CONTAINING PROTEIN"/>
    <property type="match status" value="1"/>
</dbReference>
<sequence>MAMASDVLARSFGQEAFGLDPQNYHTARPAYPELVWDALRNRAGLRRGISILEIGAGTGLATERLLEDRPHRLLAVEPDRRLARFLRGRLDKEELEVVETPFEKLKVPEKSFDLVVSATAFHWIDAAPALRRIHRLLRAGGTVALFWNVFGDGVRPDPFHRATAHLFSGHRTSPSGGGTTKTPYGLDVGARLGELAEAGFTADEPELIDWTLTLDPPAVRRLYATYSNVTALPADERERLLSGLEKVAETEFAGVVTRNMTTSVYTGRRE</sequence>
<keyword evidence="3 6" id="KW-0808">Transferase</keyword>
<proteinExistence type="inferred from homology"/>
<dbReference type="GO" id="GO:0000179">
    <property type="term" value="F:rRNA (adenine-N6,N6-)-dimethyltransferase activity"/>
    <property type="evidence" value="ECO:0007669"/>
    <property type="project" value="InterPro"/>
</dbReference>
<accession>A0A6A8A124</accession>
<protein>
    <submittedName>
        <fullName evidence="6">Methyltransferase domain-containing protein</fullName>
    </submittedName>
</protein>
<keyword evidence="4" id="KW-0949">S-adenosyl-L-methionine</keyword>
<keyword evidence="2 6" id="KW-0489">Methyltransferase</keyword>
<dbReference type="InterPro" id="IPR051052">
    <property type="entry name" value="Diverse_substrate_MTase"/>
</dbReference>
<name>A0A6A8A124_RHIML</name>
<gene>
    <name evidence="6" type="ORF">GHK45_31640</name>
</gene>
<comment type="similarity">
    <text evidence="1">Belongs to the methyltransferase superfamily.</text>
</comment>
<organism evidence="6">
    <name type="scientific">Rhizobium meliloti</name>
    <name type="common">Ensifer meliloti</name>
    <name type="synonym">Sinorhizobium meliloti</name>
    <dbReference type="NCBI Taxonomy" id="382"/>
    <lineage>
        <taxon>Bacteria</taxon>
        <taxon>Pseudomonadati</taxon>
        <taxon>Pseudomonadota</taxon>
        <taxon>Alphaproteobacteria</taxon>
        <taxon>Hyphomicrobiales</taxon>
        <taxon>Rhizobiaceae</taxon>
        <taxon>Sinorhizobium/Ensifer group</taxon>
        <taxon>Sinorhizobium</taxon>
    </lineage>
</organism>
<dbReference type="Pfam" id="PF08241">
    <property type="entry name" value="Methyltransf_11"/>
    <property type="match status" value="1"/>
</dbReference>
<evidence type="ECO:0000256" key="2">
    <source>
        <dbReference type="ARBA" id="ARBA00022603"/>
    </source>
</evidence>
<dbReference type="Gene3D" id="3.40.50.150">
    <property type="entry name" value="Vaccinia Virus protein VP39"/>
    <property type="match status" value="1"/>
</dbReference>
<dbReference type="AlphaFoldDB" id="A0A6A8A124"/>
<dbReference type="InterPro" id="IPR020598">
    <property type="entry name" value="rRNA_Ade_methylase_Trfase_N"/>
</dbReference>
<dbReference type="EMBL" id="WISP01000202">
    <property type="protein sequence ID" value="MQW08128.1"/>
    <property type="molecule type" value="Genomic_DNA"/>
</dbReference>
<evidence type="ECO:0000256" key="1">
    <source>
        <dbReference type="ARBA" id="ARBA00008361"/>
    </source>
</evidence>
<dbReference type="InterPro" id="IPR029063">
    <property type="entry name" value="SAM-dependent_MTases_sf"/>
</dbReference>